<dbReference type="AlphaFoldDB" id="L0EAD3"/>
<keyword evidence="2" id="KW-1185">Reference proteome</keyword>
<gene>
    <name evidence="1" type="ordered locus">Theco_0525</name>
</gene>
<protein>
    <submittedName>
        <fullName evidence="1">Uncharacterized protein</fullName>
    </submittedName>
</protein>
<name>L0EAD3_THECK</name>
<dbReference type="KEGG" id="tco:Theco_0525"/>
<proteinExistence type="predicted"/>
<evidence type="ECO:0000313" key="2">
    <source>
        <dbReference type="Proteomes" id="UP000010795"/>
    </source>
</evidence>
<dbReference type="EMBL" id="CP003255">
    <property type="protein sequence ID" value="AGA56737.1"/>
    <property type="molecule type" value="Genomic_DNA"/>
</dbReference>
<dbReference type="HOGENOM" id="CLU_2720977_0_0_9"/>
<reference evidence="2" key="1">
    <citation type="submission" date="2012-01" db="EMBL/GenBank/DDBJ databases">
        <title>Complete sequence of chromosome of Thermobacillus composti KWC4.</title>
        <authorList>
            <person name="Lucas S."/>
            <person name="Han J."/>
            <person name="Lapidus A."/>
            <person name="Cheng J.-F."/>
            <person name="Goodwin L."/>
            <person name="Pitluck S."/>
            <person name="Peters L."/>
            <person name="Ovchinnikova G."/>
            <person name="Teshima H."/>
            <person name="Detter J.C."/>
            <person name="Han C."/>
            <person name="Tapia R."/>
            <person name="Land M."/>
            <person name="Hauser L."/>
            <person name="Kyrpides N."/>
            <person name="Ivanova N."/>
            <person name="Pagani I."/>
            <person name="Anderson I."/>
            <person name="Woyke T."/>
        </authorList>
    </citation>
    <scope>NUCLEOTIDE SEQUENCE [LARGE SCALE GENOMIC DNA]</scope>
    <source>
        <strain evidence="2">DSM 18247 / JCM 13945 / KWC4</strain>
    </source>
</reference>
<organism evidence="1 2">
    <name type="scientific">Thermobacillus composti (strain DSM 18247 / JCM 13945 / KWC4)</name>
    <dbReference type="NCBI Taxonomy" id="717605"/>
    <lineage>
        <taxon>Bacteria</taxon>
        <taxon>Bacillati</taxon>
        <taxon>Bacillota</taxon>
        <taxon>Bacilli</taxon>
        <taxon>Bacillales</taxon>
        <taxon>Paenibacillaceae</taxon>
        <taxon>Thermobacillus</taxon>
    </lineage>
</organism>
<sequence>MNLLQRLTTMKKTEMQAQSEQTAAADLSCAKEAALEMKTQYDQLLADLKRSSISKAASAGSWTWIWRSSSTV</sequence>
<accession>L0EAD3</accession>
<evidence type="ECO:0000313" key="1">
    <source>
        <dbReference type="EMBL" id="AGA56737.1"/>
    </source>
</evidence>
<dbReference type="Proteomes" id="UP000010795">
    <property type="component" value="Chromosome"/>
</dbReference>